<evidence type="ECO:0000256" key="1">
    <source>
        <dbReference type="SAM" id="Phobius"/>
    </source>
</evidence>
<keyword evidence="3" id="KW-1185">Reference proteome</keyword>
<reference evidence="3" key="1">
    <citation type="journal article" date="2019" name="Int. J. Syst. Evol. Microbiol.">
        <title>The Global Catalogue of Microorganisms (GCM) 10K type strain sequencing project: providing services to taxonomists for standard genome sequencing and annotation.</title>
        <authorList>
            <consortium name="The Broad Institute Genomics Platform"/>
            <consortium name="The Broad Institute Genome Sequencing Center for Infectious Disease"/>
            <person name="Wu L."/>
            <person name="Ma J."/>
        </authorList>
    </citation>
    <scope>NUCLEOTIDE SEQUENCE [LARGE SCALE GENOMIC DNA]</scope>
    <source>
        <strain evidence="3">KCTC 42730</strain>
    </source>
</reference>
<accession>A0ABV7CEV8</accession>
<proteinExistence type="predicted"/>
<feature type="transmembrane region" description="Helical" evidence="1">
    <location>
        <begin position="243"/>
        <end position="265"/>
    </location>
</feature>
<keyword evidence="1" id="KW-0472">Membrane</keyword>
<sequence>MELVKRYVAAVQRELPEDKRQEIGRELEANILDKLDALAEQGEVGEQQISDVLVALGHPSAVAKQFVPPKPFISSDYLEAYQYTLYMVLGVLFVLQVFGTTTHWFNSEMGPIRYVLSLLTGFLDEACFAFTSVTLAYALISHQQPQKQQQARSWSPMQLPSLASTWQHIKLQDIFTDLATYTFVLVVIWYPEFVTQEQLATVYIRLSDQAQTLLLWCSPLFIAGIMLNLWQLQARYWQTRMQLCNLVINSGLVVALLYLAANGPLLYINTEAWPHVMGWEQLQNSARWSSLVIACFPAYEIVRDIRRLWLKS</sequence>
<evidence type="ECO:0000313" key="3">
    <source>
        <dbReference type="Proteomes" id="UP001595453"/>
    </source>
</evidence>
<gene>
    <name evidence="2" type="ORF">ACFOEE_00255</name>
</gene>
<comment type="caution">
    <text evidence="2">The sequence shown here is derived from an EMBL/GenBank/DDBJ whole genome shotgun (WGS) entry which is preliminary data.</text>
</comment>
<feature type="transmembrane region" description="Helical" evidence="1">
    <location>
        <begin position="174"/>
        <end position="193"/>
    </location>
</feature>
<dbReference type="Pfam" id="PF22564">
    <property type="entry name" value="HAAS"/>
    <property type="match status" value="1"/>
</dbReference>
<dbReference type="RefSeq" id="WP_377119702.1">
    <property type="nucleotide sequence ID" value="NZ_JBHRSD010000001.1"/>
</dbReference>
<protein>
    <submittedName>
        <fullName evidence="2">Uncharacterized protein</fullName>
    </submittedName>
</protein>
<dbReference type="EMBL" id="JBHRSD010000001">
    <property type="protein sequence ID" value="MFC3030962.1"/>
    <property type="molecule type" value="Genomic_DNA"/>
</dbReference>
<keyword evidence="1" id="KW-1133">Transmembrane helix</keyword>
<evidence type="ECO:0000313" key="2">
    <source>
        <dbReference type="EMBL" id="MFC3030962.1"/>
    </source>
</evidence>
<dbReference type="Proteomes" id="UP001595453">
    <property type="component" value="Unassembled WGS sequence"/>
</dbReference>
<feature type="transmembrane region" description="Helical" evidence="1">
    <location>
        <begin position="80"/>
        <end position="98"/>
    </location>
</feature>
<keyword evidence="1" id="KW-0812">Transmembrane</keyword>
<organism evidence="2 3">
    <name type="scientific">Pseudoalteromonas fenneropenaei</name>
    <dbReference type="NCBI Taxonomy" id="1737459"/>
    <lineage>
        <taxon>Bacteria</taxon>
        <taxon>Pseudomonadati</taxon>
        <taxon>Pseudomonadota</taxon>
        <taxon>Gammaproteobacteria</taxon>
        <taxon>Alteromonadales</taxon>
        <taxon>Pseudoalteromonadaceae</taxon>
        <taxon>Pseudoalteromonas</taxon>
    </lineage>
</organism>
<feature type="transmembrane region" description="Helical" evidence="1">
    <location>
        <begin position="213"/>
        <end position="231"/>
    </location>
</feature>
<feature type="transmembrane region" description="Helical" evidence="1">
    <location>
        <begin position="118"/>
        <end position="140"/>
    </location>
</feature>
<name>A0ABV7CEV8_9GAMM</name>